<reference evidence="1" key="1">
    <citation type="journal article" date="2021" name="Proc. Natl. Acad. Sci. U.S.A.">
        <title>A Catalog of Tens of Thousands of Viruses from Human Metagenomes Reveals Hidden Associations with Chronic Diseases.</title>
        <authorList>
            <person name="Tisza M.J."/>
            <person name="Buck C.B."/>
        </authorList>
    </citation>
    <scope>NUCLEOTIDE SEQUENCE</scope>
    <source>
        <strain evidence="1">CtLqe90</strain>
    </source>
</reference>
<protein>
    <submittedName>
        <fullName evidence="1">Uncharacterized protein</fullName>
    </submittedName>
</protein>
<name>A0A8S5Q3D2_9CAUD</name>
<accession>A0A8S5Q3D2</accession>
<proteinExistence type="predicted"/>
<evidence type="ECO:0000313" key="1">
    <source>
        <dbReference type="EMBL" id="DAE13235.1"/>
    </source>
</evidence>
<dbReference type="EMBL" id="BK015564">
    <property type="protein sequence ID" value="DAE13235.1"/>
    <property type="molecule type" value="Genomic_DNA"/>
</dbReference>
<sequence length="72" mass="8132">MTNVNSDGTVDVILPREPETEFTRIQNQTPFELREGDSVEIMLKKGSFNNCWVMAKHGTTKRFGVDDNGLTD</sequence>
<organism evidence="1">
    <name type="scientific">Siphoviridae sp. ctLqe90</name>
    <dbReference type="NCBI Taxonomy" id="2825456"/>
    <lineage>
        <taxon>Viruses</taxon>
        <taxon>Duplodnaviria</taxon>
        <taxon>Heunggongvirae</taxon>
        <taxon>Uroviricota</taxon>
        <taxon>Caudoviricetes</taxon>
    </lineage>
</organism>